<feature type="compositionally biased region" description="Low complexity" evidence="1">
    <location>
        <begin position="842"/>
        <end position="860"/>
    </location>
</feature>
<organism evidence="3 4">
    <name type="scientific">Wickerhamomyces ciferrii (strain ATCC 14091 / BCRC 22168 / CBS 111 / JCM 3599 / NBRC 0793 / NRRL Y-1031 F-60-10)</name>
    <name type="common">Yeast</name>
    <name type="synonym">Pichia ciferrii</name>
    <dbReference type="NCBI Taxonomy" id="1206466"/>
    <lineage>
        <taxon>Eukaryota</taxon>
        <taxon>Fungi</taxon>
        <taxon>Dikarya</taxon>
        <taxon>Ascomycota</taxon>
        <taxon>Saccharomycotina</taxon>
        <taxon>Saccharomycetes</taxon>
        <taxon>Phaffomycetales</taxon>
        <taxon>Wickerhamomycetaceae</taxon>
        <taxon>Wickerhamomyces</taxon>
    </lineage>
</organism>
<dbReference type="Proteomes" id="UP000009328">
    <property type="component" value="Unassembled WGS sequence"/>
</dbReference>
<keyword evidence="4" id="KW-1185">Reference proteome</keyword>
<dbReference type="eggNOG" id="ENOG502QZ1C">
    <property type="taxonomic scope" value="Eukaryota"/>
</dbReference>
<protein>
    <submittedName>
        <fullName evidence="3">Cell surface glycoprotein</fullName>
    </submittedName>
</protein>
<dbReference type="EMBL" id="CAIF01000030">
    <property type="protein sequence ID" value="CCH41949.1"/>
    <property type="molecule type" value="Genomic_DNA"/>
</dbReference>
<dbReference type="FunCoup" id="K0KKF1">
    <property type="interactions" value="97"/>
</dbReference>
<feature type="compositionally biased region" description="Polar residues" evidence="1">
    <location>
        <begin position="1316"/>
        <end position="1328"/>
    </location>
</feature>
<feature type="compositionally biased region" description="Basic and acidic residues" evidence="1">
    <location>
        <begin position="1299"/>
        <end position="1314"/>
    </location>
</feature>
<feature type="region of interest" description="Disordered" evidence="1">
    <location>
        <begin position="538"/>
        <end position="1097"/>
    </location>
</feature>
<sequence length="1328" mass="148122">MTKFIPNGQVSGNHLSKLETTAEKSIGKEINLVNGKDFNHLDLVIEAKNNRLKSEFFYIYDYEKFNNCSLLKENFDVLSSGQITHNSSRYVIHYLTMELKKRLKEIRSNVNATKQELNMIYDVFKPSLGQFDDKDIIDANDFIRSLFPYEGCSFTGEKLEKLIAQSNWITLILSLRIVWSLLPNAILPWKSFHKFNESEKRSNFTNKQSFYQVLPTFLPSHNHACVLFEFLEVLLYIFSDNYFLDLNHSVDLIFTAGQICFNRDEFKPSKSQNDDDLNELQSFYYKRGYSFYQIFISYLRSLAEEASFNDKVLLETFKIHEYPPSPYKPVTQKALTLTVPADEDLEETNYFKLISNASNATSRIYSSNHTFTKFENKFLDKFEINPHKIIEHFFSKSSKNYLLKFDKNLNFENFKVGNDINEFRKNLKNGTLFENKELISTFINDFSRYGFEGNNNAANQNESFVADTINFNFNSKMENVDNNPVRVSKLEISEWFINAWKYETFLGYLQNTVILKLTKTIGDCDWLIITSNEKVSANNRYLTPPSSAETAIDNQKEKELSQFGQRNSDDSQAPIQSSNNSSITSPNLPKKELLPALSTRRMKSPKNGEYKTQSSIPPTRSPQKKKSPKKNALKNISHPSPPRDISHFEKQNPDNFEGSGSPNAMKSPLPIMKDLPKPKNFESPVKQQSIDGQTLPDNELKSPMAEIIDVHADAQSQDSDLSESYYDDDYYSNSNNNDQFPLQAPGKLNEGDATPGTNATPLTNASSSTINSPSPSATSYASAKSSKEDIVSPKPIDKDLPEIKASNASNASSSSAPVPSIAVRASVASGPPVAQTIEHPIKPQAPKPLQQQQAPLATPLDQTFFPPPSGIKNDKLSSTPPQQLSKNNVNPPPIFKDSHNTDSLNSNTSKAMLSQLDLNKPTGPYPRSFNSPNGFGQPLPKSPVGSPARFNTGPVVQGGALRSPKPHPYQQFQHQSPQKQSNTFRNSSAPAPQQLQPPRGPGVPKNYVPNSPGSRSSSAPNQLPPPPSNGISNAPRQQFATPPNKPIDKFPSMPSPQFNFTKPLSQPSSPNSITPNNNSNEALNQSNGKSRRFSKLAVATKDVQSQIKQFSQSNSPIGQAFPKFFKKASSENLKGISNSTSSNSLAHINDGSGPDKKTGSLLINNPELEIRNIDSIPEIPYTPRALRDQASSNGSDLESNRQGSSSSLNSNSKNQNEDLKKEIEDDSNSDFNKLINQNRQSFTGETSSANISSYSNSNSNKSLPDLIESNEGEVEGDSTVQSKNDHLKIEQNLDGLLEEIKESLGSEESEKFFSTDDLSTTKPQINSN</sequence>
<feature type="compositionally biased region" description="Polar residues" evidence="1">
    <location>
        <begin position="685"/>
        <end position="696"/>
    </location>
</feature>
<feature type="region of interest" description="Disordered" evidence="1">
    <location>
        <begin position="1299"/>
        <end position="1328"/>
    </location>
</feature>
<dbReference type="InterPro" id="IPR012965">
    <property type="entry name" value="Msb1/Mug8_dom"/>
</dbReference>
<feature type="compositionally biased region" description="Basic residues" evidence="1">
    <location>
        <begin position="622"/>
        <end position="632"/>
    </location>
</feature>
<dbReference type="InParanoid" id="K0KKF1"/>
<accession>K0KKF1</accession>
<feature type="compositionally biased region" description="Low complexity" evidence="1">
    <location>
        <begin position="1247"/>
        <end position="1262"/>
    </location>
</feature>
<reference evidence="3 4" key="1">
    <citation type="journal article" date="2012" name="Eukaryot. Cell">
        <title>Draft genome sequence of Wickerhamomyces ciferrii NRRL Y-1031 F-60-10.</title>
        <authorList>
            <person name="Schneider J."/>
            <person name="Andrea H."/>
            <person name="Blom J."/>
            <person name="Jaenicke S."/>
            <person name="Ruckert C."/>
            <person name="Schorsch C."/>
            <person name="Szczepanowski R."/>
            <person name="Farwick M."/>
            <person name="Goesmann A."/>
            <person name="Puhler A."/>
            <person name="Schaffer S."/>
            <person name="Tauch A."/>
            <person name="Kohler T."/>
            <person name="Brinkrolf K."/>
        </authorList>
    </citation>
    <scope>NUCLEOTIDE SEQUENCE [LARGE SCALE GENOMIC DNA]</scope>
    <source>
        <strain evidence="4">ATCC 14091 / BCRC 22168 / CBS 111 / JCM 3599 / NBRC 0793 / NRRL Y-1031 F-60-10</strain>
    </source>
</reference>
<feature type="compositionally biased region" description="Polar residues" evidence="1">
    <location>
        <begin position="1229"/>
        <end position="1246"/>
    </location>
</feature>
<feature type="compositionally biased region" description="Polar residues" evidence="1">
    <location>
        <begin position="901"/>
        <end position="912"/>
    </location>
</feature>
<dbReference type="Pfam" id="PF08101">
    <property type="entry name" value="Msb1-Mug8_dom"/>
    <property type="match status" value="1"/>
</dbReference>
<feature type="compositionally biased region" description="Low complexity" evidence="1">
    <location>
        <begin position="1065"/>
        <end position="1087"/>
    </location>
</feature>
<feature type="compositionally biased region" description="Low complexity" evidence="1">
    <location>
        <begin position="805"/>
        <end position="829"/>
    </location>
</feature>
<feature type="compositionally biased region" description="Low complexity" evidence="1">
    <location>
        <begin position="1200"/>
        <end position="1214"/>
    </location>
</feature>
<gene>
    <name evidence="3" type="ORF">BN7_1488</name>
</gene>
<feature type="compositionally biased region" description="Polar residues" evidence="1">
    <location>
        <begin position="1133"/>
        <end position="1146"/>
    </location>
</feature>
<feature type="compositionally biased region" description="Polar residues" evidence="1">
    <location>
        <begin position="562"/>
        <end position="587"/>
    </location>
</feature>
<proteinExistence type="predicted"/>
<name>K0KKF1_WICCF</name>
<evidence type="ECO:0000313" key="3">
    <source>
        <dbReference type="EMBL" id="CCH41949.1"/>
    </source>
</evidence>
<dbReference type="HOGENOM" id="CLU_259288_0_0_1"/>
<evidence type="ECO:0000259" key="2">
    <source>
        <dbReference type="Pfam" id="PF08101"/>
    </source>
</evidence>
<feature type="compositionally biased region" description="Polar residues" evidence="1">
    <location>
        <begin position="538"/>
        <end position="553"/>
    </location>
</feature>
<feature type="compositionally biased region" description="Polar residues" evidence="1">
    <location>
        <begin position="876"/>
        <end position="889"/>
    </location>
</feature>
<feature type="compositionally biased region" description="Low complexity" evidence="1">
    <location>
        <begin position="764"/>
        <end position="784"/>
    </location>
</feature>
<feature type="compositionally biased region" description="Low complexity" evidence="1">
    <location>
        <begin position="968"/>
        <end position="981"/>
    </location>
</feature>
<feature type="compositionally biased region" description="Polar residues" evidence="1">
    <location>
        <begin position="1029"/>
        <end position="1041"/>
    </location>
</feature>
<feature type="compositionally biased region" description="Low complexity" evidence="1">
    <location>
        <begin position="715"/>
        <end position="724"/>
    </location>
</feature>
<feature type="region of interest" description="Disordered" evidence="1">
    <location>
        <begin position="1133"/>
        <end position="1287"/>
    </location>
</feature>
<comment type="caution">
    <text evidence="3">The sequence shown here is derived from an EMBL/GenBank/DDBJ whole genome shotgun (WGS) entry which is preliminary data.</text>
</comment>
<feature type="compositionally biased region" description="Polar residues" evidence="1">
    <location>
        <begin position="1055"/>
        <end position="1064"/>
    </location>
</feature>
<evidence type="ECO:0000313" key="4">
    <source>
        <dbReference type="Proteomes" id="UP000009328"/>
    </source>
</evidence>
<feature type="compositionally biased region" description="Polar residues" evidence="1">
    <location>
        <begin position="1008"/>
        <end position="1021"/>
    </location>
</feature>
<evidence type="ECO:0000256" key="1">
    <source>
        <dbReference type="SAM" id="MobiDB-lite"/>
    </source>
</evidence>
<feature type="domain" description="Meiotically up-regulated protein Msb1/Mug8" evidence="2">
    <location>
        <begin position="133"/>
        <end position="530"/>
    </location>
</feature>
<feature type="compositionally biased region" description="Basic and acidic residues" evidence="1">
    <location>
        <begin position="785"/>
        <end position="802"/>
    </location>
</feature>